<proteinExistence type="predicted"/>
<reference evidence="3" key="1">
    <citation type="submission" date="2021-12" db="EMBL/GenBank/DDBJ databases">
        <authorList>
            <person name="Li Y."/>
        </authorList>
    </citation>
    <scope>NUCLEOTIDE SEQUENCE</scope>
    <source>
        <strain evidence="3">DKSPLA3</strain>
    </source>
</reference>
<feature type="domain" description="TadE-like" evidence="2">
    <location>
        <begin position="10"/>
        <end position="52"/>
    </location>
</feature>
<name>A0A9X1T346_9HYPH</name>
<protein>
    <submittedName>
        <fullName evidence="3">Pilus assembly protein</fullName>
    </submittedName>
</protein>
<feature type="transmembrane region" description="Helical" evidence="1">
    <location>
        <begin position="12"/>
        <end position="38"/>
    </location>
</feature>
<dbReference type="RefSeq" id="WP_231816652.1">
    <property type="nucleotide sequence ID" value="NZ_JAJOZR010000017.1"/>
</dbReference>
<evidence type="ECO:0000256" key="1">
    <source>
        <dbReference type="SAM" id="Phobius"/>
    </source>
</evidence>
<organism evidence="3 4">
    <name type="scientific">Rhizobium quercicola</name>
    <dbReference type="NCBI Taxonomy" id="2901226"/>
    <lineage>
        <taxon>Bacteria</taxon>
        <taxon>Pseudomonadati</taxon>
        <taxon>Pseudomonadota</taxon>
        <taxon>Alphaproteobacteria</taxon>
        <taxon>Hyphomicrobiales</taxon>
        <taxon>Rhizobiaceae</taxon>
        <taxon>Rhizobium/Agrobacterium group</taxon>
        <taxon>Rhizobium</taxon>
    </lineage>
</organism>
<dbReference type="EMBL" id="JAJOZR010000017">
    <property type="protein sequence ID" value="MCD7111580.1"/>
    <property type="molecule type" value="Genomic_DNA"/>
</dbReference>
<dbReference type="Proteomes" id="UP001139089">
    <property type="component" value="Unassembled WGS sequence"/>
</dbReference>
<evidence type="ECO:0000313" key="3">
    <source>
        <dbReference type="EMBL" id="MCD7111580.1"/>
    </source>
</evidence>
<dbReference type="AlphaFoldDB" id="A0A9X1T346"/>
<sequence>MYAFLSRREGTAAIEFAIIAPVFLTMFFGVIVMGIGIWSTSILNQVAAESARCLALAGPACTELPTDCSSAAETCFVTSLADIRGLPGLTVSDISIESDVSIGAAVSTRVTLTRPFTLLGYTMTLSGSASYPNN</sequence>
<comment type="caution">
    <text evidence="3">The sequence shown here is derived from an EMBL/GenBank/DDBJ whole genome shotgun (WGS) entry which is preliminary data.</text>
</comment>
<keyword evidence="4" id="KW-1185">Reference proteome</keyword>
<keyword evidence="1" id="KW-0472">Membrane</keyword>
<evidence type="ECO:0000313" key="4">
    <source>
        <dbReference type="Proteomes" id="UP001139089"/>
    </source>
</evidence>
<accession>A0A9X1T346</accession>
<keyword evidence="1" id="KW-0812">Transmembrane</keyword>
<dbReference type="Pfam" id="PF07811">
    <property type="entry name" value="TadE"/>
    <property type="match status" value="1"/>
</dbReference>
<dbReference type="InterPro" id="IPR012495">
    <property type="entry name" value="TadE-like_dom"/>
</dbReference>
<gene>
    <name evidence="3" type="ORF">LRX75_21310</name>
</gene>
<evidence type="ECO:0000259" key="2">
    <source>
        <dbReference type="Pfam" id="PF07811"/>
    </source>
</evidence>
<keyword evidence="1" id="KW-1133">Transmembrane helix</keyword>